<gene>
    <name evidence="3" type="ORF">V5799_006478</name>
</gene>
<keyword evidence="2" id="KW-1133">Transmembrane helix</keyword>
<feature type="region of interest" description="Disordered" evidence="1">
    <location>
        <begin position="369"/>
        <end position="406"/>
    </location>
</feature>
<evidence type="ECO:0008006" key="5">
    <source>
        <dbReference type="Google" id="ProtNLM"/>
    </source>
</evidence>
<feature type="region of interest" description="Disordered" evidence="1">
    <location>
        <begin position="1"/>
        <end position="33"/>
    </location>
</feature>
<feature type="compositionally biased region" description="Polar residues" evidence="1">
    <location>
        <begin position="239"/>
        <end position="252"/>
    </location>
</feature>
<feature type="transmembrane region" description="Helical" evidence="2">
    <location>
        <begin position="336"/>
        <end position="358"/>
    </location>
</feature>
<keyword evidence="4" id="KW-1185">Reference proteome</keyword>
<organism evidence="3 4">
    <name type="scientific">Amblyomma americanum</name>
    <name type="common">Lone star tick</name>
    <dbReference type="NCBI Taxonomy" id="6943"/>
    <lineage>
        <taxon>Eukaryota</taxon>
        <taxon>Metazoa</taxon>
        <taxon>Ecdysozoa</taxon>
        <taxon>Arthropoda</taxon>
        <taxon>Chelicerata</taxon>
        <taxon>Arachnida</taxon>
        <taxon>Acari</taxon>
        <taxon>Parasitiformes</taxon>
        <taxon>Ixodida</taxon>
        <taxon>Ixodoidea</taxon>
        <taxon>Ixodidae</taxon>
        <taxon>Amblyomminae</taxon>
        <taxon>Amblyomma</taxon>
    </lineage>
</organism>
<feature type="compositionally biased region" description="Basic and acidic residues" evidence="1">
    <location>
        <begin position="271"/>
        <end position="283"/>
    </location>
</feature>
<name>A0AAQ4DWA0_AMBAM</name>
<protein>
    <recommendedName>
        <fullName evidence="5">Transmembrane protein</fullName>
    </recommendedName>
</protein>
<evidence type="ECO:0000256" key="1">
    <source>
        <dbReference type="SAM" id="MobiDB-lite"/>
    </source>
</evidence>
<sequence>MEATQVNVQSPPSPGDADASPDGEKAQEAQPFESNIIKGEAVDAKGQGVTSLLSAEQERLLNFAEDLAHAAEASGYVPYSLVERAEDAIAAIVQGLRSFANLFTGSSAEQADNAFGVQGDEEPGAIQSRTELLEDGHRTNDASKDAREQAALSAPMSPGGDFSAQFSPDGKAEGDRGGEKSEGAAPSAATEGASGLGPNSSGVKTTSATRAEDDSSFHSVDDNLQDREDSTRGRFGEPTISSMPTRSSATGKSSAREEDSEESDRGTQPNVEERLASPEDKALQRGNEGGAAEGKDAVIAVPHDDKAAEGPGAEPPRQQGPADANSDAELRSKCVGFVRVFLCTAAALVCVGVIAGVYMSTVTTTTTKEDTTLPFPEEGNATSYTPVDEEERDGDAGVLTLDVAER</sequence>
<keyword evidence="2" id="KW-0812">Transmembrane</keyword>
<evidence type="ECO:0000313" key="4">
    <source>
        <dbReference type="Proteomes" id="UP001321473"/>
    </source>
</evidence>
<feature type="compositionally biased region" description="Basic and acidic residues" evidence="1">
    <location>
        <begin position="138"/>
        <end position="148"/>
    </location>
</feature>
<feature type="compositionally biased region" description="Basic and acidic residues" evidence="1">
    <location>
        <begin position="210"/>
        <end position="235"/>
    </location>
</feature>
<keyword evidence="2" id="KW-0472">Membrane</keyword>
<dbReference type="AlphaFoldDB" id="A0AAQ4DWA0"/>
<comment type="caution">
    <text evidence="3">The sequence shown here is derived from an EMBL/GenBank/DDBJ whole genome shotgun (WGS) entry which is preliminary data.</text>
</comment>
<feature type="compositionally biased region" description="Polar residues" evidence="1">
    <location>
        <begin position="197"/>
        <end position="209"/>
    </location>
</feature>
<feature type="region of interest" description="Disordered" evidence="1">
    <location>
        <begin position="138"/>
        <end position="325"/>
    </location>
</feature>
<dbReference type="EMBL" id="JARKHS020026055">
    <property type="protein sequence ID" value="KAK8766740.1"/>
    <property type="molecule type" value="Genomic_DNA"/>
</dbReference>
<feature type="compositionally biased region" description="Basic and acidic residues" evidence="1">
    <location>
        <begin position="170"/>
        <end position="182"/>
    </location>
</feature>
<reference evidence="3 4" key="1">
    <citation type="journal article" date="2023" name="Arcadia Sci">
        <title>De novo assembly of a long-read Amblyomma americanum tick genome.</title>
        <authorList>
            <person name="Chou S."/>
            <person name="Poskanzer K.E."/>
            <person name="Rollins M."/>
            <person name="Thuy-Boun P.S."/>
        </authorList>
    </citation>
    <scope>NUCLEOTIDE SEQUENCE [LARGE SCALE GENOMIC DNA]</scope>
    <source>
        <strain evidence="3">F_SG_1</strain>
        <tissue evidence="3">Salivary glands</tissue>
    </source>
</reference>
<evidence type="ECO:0000313" key="3">
    <source>
        <dbReference type="EMBL" id="KAK8766740.1"/>
    </source>
</evidence>
<evidence type="ECO:0000256" key="2">
    <source>
        <dbReference type="SAM" id="Phobius"/>
    </source>
</evidence>
<proteinExistence type="predicted"/>
<accession>A0AAQ4DWA0</accession>
<dbReference type="Proteomes" id="UP001321473">
    <property type="component" value="Unassembled WGS sequence"/>
</dbReference>